<keyword evidence="14" id="KW-1185">Reference proteome</keyword>
<keyword evidence="7 10" id="KW-0472">Membrane</keyword>
<evidence type="ECO:0000256" key="10">
    <source>
        <dbReference type="SAM" id="Phobius"/>
    </source>
</evidence>
<feature type="transmembrane region" description="Helical" evidence="10">
    <location>
        <begin position="197"/>
        <end position="216"/>
    </location>
</feature>
<keyword evidence="5" id="KW-0805">Transcription regulation</keyword>
<feature type="transmembrane region" description="Helical" evidence="10">
    <location>
        <begin position="159"/>
        <end position="185"/>
    </location>
</feature>
<evidence type="ECO:0000256" key="9">
    <source>
        <dbReference type="PROSITE-ProRule" id="PRU00335"/>
    </source>
</evidence>
<dbReference type="SUPFAM" id="SSF46689">
    <property type="entry name" value="Homeodomain-like"/>
    <property type="match status" value="1"/>
</dbReference>
<dbReference type="InterPro" id="IPR047817">
    <property type="entry name" value="ABC2_TM_bact-type"/>
</dbReference>
<name>A0ABU2GHS2_9EURY</name>
<protein>
    <submittedName>
        <fullName evidence="13">ABC transporter permease</fullName>
    </submittedName>
</protein>
<reference evidence="13 14" key="1">
    <citation type="submission" date="2022-06" db="EMBL/GenBank/DDBJ databases">
        <title>Halogeometricum sp. a new haloarchaeum isolate from saline soil.</title>
        <authorList>
            <person name="Strakova D."/>
            <person name="Galisteo C."/>
            <person name="Sanchez-Porro C."/>
            <person name="Ventosa A."/>
        </authorList>
    </citation>
    <scope>NUCLEOTIDE SEQUENCE [LARGE SCALE GENOMIC DNA]</scope>
    <source>
        <strain evidence="13 14">S1BR25-6</strain>
    </source>
</reference>
<evidence type="ECO:0000259" key="11">
    <source>
        <dbReference type="PROSITE" id="PS50977"/>
    </source>
</evidence>
<evidence type="ECO:0000259" key="12">
    <source>
        <dbReference type="PROSITE" id="PS51012"/>
    </source>
</evidence>
<feature type="domain" description="HTH tetR-type" evidence="11">
    <location>
        <begin position="326"/>
        <end position="386"/>
    </location>
</feature>
<feature type="domain" description="ABC transmembrane type-2" evidence="12">
    <location>
        <begin position="34"/>
        <end position="273"/>
    </location>
</feature>
<comment type="subcellular location">
    <subcellularLocation>
        <location evidence="1">Membrane</location>
        <topology evidence="1">Multi-pass membrane protein</topology>
    </subcellularLocation>
</comment>
<gene>
    <name evidence="13" type="ORF">NDI76_16615</name>
</gene>
<evidence type="ECO:0000256" key="4">
    <source>
        <dbReference type="ARBA" id="ARBA00022989"/>
    </source>
</evidence>
<keyword evidence="4 10" id="KW-1133">Transmembrane helix</keyword>
<dbReference type="Pfam" id="PF01061">
    <property type="entry name" value="ABC2_membrane"/>
    <property type="match status" value="1"/>
</dbReference>
<feature type="DNA-binding region" description="H-T-H motif" evidence="9">
    <location>
        <begin position="349"/>
        <end position="368"/>
    </location>
</feature>
<organism evidence="13 14">
    <name type="scientific">Halogeometricum salsisoli</name>
    <dbReference type="NCBI Taxonomy" id="2950536"/>
    <lineage>
        <taxon>Archaea</taxon>
        <taxon>Methanobacteriati</taxon>
        <taxon>Methanobacteriota</taxon>
        <taxon>Stenosarchaea group</taxon>
        <taxon>Halobacteria</taxon>
        <taxon>Halobacteriales</taxon>
        <taxon>Haloferacaceae</taxon>
        <taxon>Halogeometricum</taxon>
    </lineage>
</organism>
<dbReference type="PANTHER" id="PTHR43229">
    <property type="entry name" value="NODULATION PROTEIN J"/>
    <property type="match status" value="1"/>
</dbReference>
<dbReference type="SUPFAM" id="SSF48498">
    <property type="entry name" value="Tetracyclin repressor-like, C-terminal domain"/>
    <property type="match status" value="1"/>
</dbReference>
<dbReference type="InterPro" id="IPR039538">
    <property type="entry name" value="BetI_C"/>
</dbReference>
<proteinExistence type="predicted"/>
<dbReference type="InterPro" id="IPR036271">
    <property type="entry name" value="Tet_transcr_reg_TetR-rel_C_sf"/>
</dbReference>
<evidence type="ECO:0000313" key="14">
    <source>
        <dbReference type="Proteomes" id="UP001257060"/>
    </source>
</evidence>
<evidence type="ECO:0000256" key="7">
    <source>
        <dbReference type="ARBA" id="ARBA00023136"/>
    </source>
</evidence>
<evidence type="ECO:0000256" key="6">
    <source>
        <dbReference type="ARBA" id="ARBA00023125"/>
    </source>
</evidence>
<dbReference type="InterPro" id="IPR051784">
    <property type="entry name" value="Nod_factor_ABC_transporter"/>
</dbReference>
<evidence type="ECO:0000256" key="3">
    <source>
        <dbReference type="ARBA" id="ARBA00022692"/>
    </source>
</evidence>
<keyword evidence="3 10" id="KW-0812">Transmembrane</keyword>
<dbReference type="PROSITE" id="PS51012">
    <property type="entry name" value="ABC_TM2"/>
    <property type="match status" value="1"/>
</dbReference>
<dbReference type="InterPro" id="IPR001647">
    <property type="entry name" value="HTH_TetR"/>
</dbReference>
<dbReference type="InterPro" id="IPR013525">
    <property type="entry name" value="ABC2_TM"/>
</dbReference>
<feature type="transmembrane region" description="Helical" evidence="10">
    <location>
        <begin position="75"/>
        <end position="97"/>
    </location>
</feature>
<sequence>MSTECGRKADGNGFLTDTWINLKRWALKTLRNPFVMTFSLLNPVMFLVLFTEVFGGITGGAIRGSVGGDANYVTYLVPAIAIQVSLIAATTSGIGLVEDIENGMFEKALVSPMHRGAVFLGKSLSEVLRIVVQVCIILTFGYVLLWFETGGNTGDYVATGLLGAVGIVLVGILFSIWFTAFSNVMALVTRDQESTMIGVNILQFPLLFLSSAFLPLETLPGWVRTVAAVNPITYGVDAARADVRPRRDDRRRGDGVRWRLEYARPGVRRARRLGPRARRRRRLLHGTSDQRGGALTAACGASQPFFAAVNASSPMDGEPSFLENPDGTREEIMRATYRALCEHGYADLTIQRIGDHFEKSVSLLYQHHDGKDELLVAFLSFMLEAFERSIPDVSEGDPTDHLDAVLTRALDAAPSAEHAEFESAMVELRAQAAHDERYREQFTRHDRFFRDRLEAVIRAGVDDGTFRDVDPERVVAFVFALVEGVRTLRATSDASDPEAVRAEVDAYLETALYD</sequence>
<dbReference type="PROSITE" id="PS50977">
    <property type="entry name" value="HTH_TETR_2"/>
    <property type="match status" value="1"/>
</dbReference>
<keyword evidence="6 9" id="KW-0238">DNA-binding</keyword>
<accession>A0ABU2GHS2</accession>
<evidence type="ECO:0000256" key="8">
    <source>
        <dbReference type="ARBA" id="ARBA00023163"/>
    </source>
</evidence>
<keyword evidence="2" id="KW-0678">Repressor</keyword>
<keyword evidence="8" id="KW-0804">Transcription</keyword>
<dbReference type="Proteomes" id="UP001257060">
    <property type="component" value="Unassembled WGS sequence"/>
</dbReference>
<dbReference type="Gene3D" id="1.10.357.10">
    <property type="entry name" value="Tetracycline Repressor, domain 2"/>
    <property type="match status" value="1"/>
</dbReference>
<feature type="transmembrane region" description="Helical" evidence="10">
    <location>
        <begin position="34"/>
        <end position="55"/>
    </location>
</feature>
<comment type="caution">
    <text evidence="13">The sequence shown here is derived from an EMBL/GenBank/DDBJ whole genome shotgun (WGS) entry which is preliminary data.</text>
</comment>
<evidence type="ECO:0000256" key="2">
    <source>
        <dbReference type="ARBA" id="ARBA00022491"/>
    </source>
</evidence>
<evidence type="ECO:0000313" key="13">
    <source>
        <dbReference type="EMBL" id="MDS0300371.1"/>
    </source>
</evidence>
<dbReference type="InterPro" id="IPR009057">
    <property type="entry name" value="Homeodomain-like_sf"/>
</dbReference>
<feature type="transmembrane region" description="Helical" evidence="10">
    <location>
        <begin position="127"/>
        <end position="147"/>
    </location>
</feature>
<dbReference type="Pfam" id="PF13977">
    <property type="entry name" value="TetR_C_6"/>
    <property type="match status" value="1"/>
</dbReference>
<dbReference type="PANTHER" id="PTHR43229:SF2">
    <property type="entry name" value="NODULATION PROTEIN J"/>
    <property type="match status" value="1"/>
</dbReference>
<dbReference type="EMBL" id="JAMQOP010000003">
    <property type="protein sequence ID" value="MDS0300371.1"/>
    <property type="molecule type" value="Genomic_DNA"/>
</dbReference>
<evidence type="ECO:0000256" key="5">
    <source>
        <dbReference type="ARBA" id="ARBA00023015"/>
    </source>
</evidence>
<dbReference type="Pfam" id="PF00440">
    <property type="entry name" value="TetR_N"/>
    <property type="match status" value="1"/>
</dbReference>
<evidence type="ECO:0000256" key="1">
    <source>
        <dbReference type="ARBA" id="ARBA00004141"/>
    </source>
</evidence>